<proteinExistence type="predicted"/>
<keyword evidence="1" id="KW-0732">Signal</keyword>
<evidence type="ECO:0000313" key="3">
    <source>
        <dbReference type="EMBL" id="KUM91433.1"/>
    </source>
</evidence>
<evidence type="ECO:0000256" key="1">
    <source>
        <dbReference type="SAM" id="SignalP"/>
    </source>
</evidence>
<feature type="chain" id="PRO_5007153603" description="Peptidoglycan binding-like domain-containing protein" evidence="1">
    <location>
        <begin position="29"/>
        <end position="138"/>
    </location>
</feature>
<evidence type="ECO:0000259" key="2">
    <source>
        <dbReference type="Pfam" id="PF01471"/>
    </source>
</evidence>
<feature type="signal peptide" evidence="1">
    <location>
        <begin position="1"/>
        <end position="28"/>
    </location>
</feature>
<dbReference type="InterPro" id="IPR036365">
    <property type="entry name" value="PGBD-like_sf"/>
</dbReference>
<organism evidence="3 4">
    <name type="scientific">Streptomyces cellostaticus</name>
    <dbReference type="NCBI Taxonomy" id="67285"/>
    <lineage>
        <taxon>Bacteria</taxon>
        <taxon>Bacillati</taxon>
        <taxon>Actinomycetota</taxon>
        <taxon>Actinomycetes</taxon>
        <taxon>Kitasatosporales</taxon>
        <taxon>Streptomycetaceae</taxon>
        <taxon>Streptomyces</taxon>
    </lineage>
</organism>
<dbReference type="InterPro" id="IPR036366">
    <property type="entry name" value="PGBDSf"/>
</dbReference>
<name>A0A117PU34_9ACTN</name>
<dbReference type="Gene3D" id="1.10.101.10">
    <property type="entry name" value="PGBD-like superfamily/PGBD"/>
    <property type="match status" value="1"/>
</dbReference>
<feature type="domain" description="Peptidoglycan binding-like" evidence="2">
    <location>
        <begin position="77"/>
        <end position="130"/>
    </location>
</feature>
<dbReference type="Pfam" id="PF01471">
    <property type="entry name" value="PG_binding_1"/>
    <property type="match status" value="1"/>
</dbReference>
<evidence type="ECO:0000313" key="4">
    <source>
        <dbReference type="Proteomes" id="UP000054241"/>
    </source>
</evidence>
<dbReference type="AlphaFoldDB" id="A0A117PU34"/>
<dbReference type="OrthoDB" id="9815541at2"/>
<dbReference type="EMBL" id="LMWL01000077">
    <property type="protein sequence ID" value="KUM91433.1"/>
    <property type="molecule type" value="Genomic_DNA"/>
</dbReference>
<comment type="caution">
    <text evidence="3">The sequence shown here is derived from an EMBL/GenBank/DDBJ whole genome shotgun (WGS) entry which is preliminary data.</text>
</comment>
<keyword evidence="4" id="KW-1185">Reference proteome</keyword>
<dbReference type="RefSeq" id="WP_067008491.1">
    <property type="nucleotide sequence ID" value="NZ_BNDU01000006.1"/>
</dbReference>
<gene>
    <name evidence="3" type="ORF">AQI88_36880</name>
</gene>
<reference evidence="3 4" key="1">
    <citation type="submission" date="2015-10" db="EMBL/GenBank/DDBJ databases">
        <title>Draft genome sequence of Streptomyces cellostaticus DSM 40189, type strain for the species Streptomyces cellostaticus.</title>
        <authorList>
            <person name="Ruckert C."/>
            <person name="Winkler A."/>
            <person name="Kalinowski J."/>
            <person name="Kampfer P."/>
            <person name="Glaeser S."/>
        </authorList>
    </citation>
    <scope>NUCLEOTIDE SEQUENCE [LARGE SCALE GENOMIC DNA]</scope>
    <source>
        <strain evidence="3 4">DSM 40189</strain>
    </source>
</reference>
<dbReference type="Proteomes" id="UP000054241">
    <property type="component" value="Unassembled WGS sequence"/>
</dbReference>
<dbReference type="STRING" id="67285.AQI88_36880"/>
<dbReference type="SUPFAM" id="SSF47090">
    <property type="entry name" value="PGBD-like"/>
    <property type="match status" value="1"/>
</dbReference>
<dbReference type="InterPro" id="IPR002477">
    <property type="entry name" value="Peptidoglycan-bd-like"/>
</dbReference>
<protein>
    <recommendedName>
        <fullName evidence="2">Peptidoglycan binding-like domain-containing protein</fullName>
    </recommendedName>
</protein>
<sequence>MSMRTKAVLAMTAVALSGGLAAAPAASAATSSAAAAPVGAATTYSCSVYWHETTNYAGYTAGYSWAWNDVVSPGHVGDRTAEVQCLLKFWGYNPGTVDGIYGDKTTAAVKSFQSDNGLTKDGSVGPQTWPVLRAGYKK</sequence>
<accession>A0A117PU34</accession>